<dbReference type="SUPFAM" id="SSF53335">
    <property type="entry name" value="S-adenosyl-L-methionine-dependent methyltransferases"/>
    <property type="match status" value="1"/>
</dbReference>
<dbReference type="PANTHER" id="PTHR42912">
    <property type="entry name" value="METHYLTRANSFERASE"/>
    <property type="match status" value="1"/>
</dbReference>
<evidence type="ECO:0000259" key="1">
    <source>
        <dbReference type="Pfam" id="PF08241"/>
    </source>
</evidence>
<dbReference type="InterPro" id="IPR029063">
    <property type="entry name" value="SAM-dependent_MTases_sf"/>
</dbReference>
<organism evidence="2 3">
    <name type="scientific">Acinetobacter cumulans</name>
    <dbReference type="NCBI Taxonomy" id="2136182"/>
    <lineage>
        <taxon>Bacteria</taxon>
        <taxon>Pseudomonadati</taxon>
        <taxon>Pseudomonadota</taxon>
        <taxon>Gammaproteobacteria</taxon>
        <taxon>Moraxellales</taxon>
        <taxon>Moraxellaceae</taxon>
        <taxon>Acinetobacter</taxon>
    </lineage>
</organism>
<dbReference type="RefSeq" id="WP_121594020.1">
    <property type="nucleotide sequence ID" value="NZ_RCHD01000003.1"/>
</dbReference>
<dbReference type="Pfam" id="PF08241">
    <property type="entry name" value="Methyltransf_11"/>
    <property type="match status" value="1"/>
</dbReference>
<dbReference type="CDD" id="cd02440">
    <property type="entry name" value="AdoMet_MTases"/>
    <property type="match status" value="1"/>
</dbReference>
<dbReference type="InterPro" id="IPR050508">
    <property type="entry name" value="Methyltransf_Superfamily"/>
</dbReference>
<gene>
    <name evidence="2" type="ORF">D9K80_02455</name>
</gene>
<keyword evidence="2" id="KW-0489">Methyltransferase</keyword>
<keyword evidence="2" id="KW-0808">Transferase</keyword>
<dbReference type="PANTHER" id="PTHR42912:SF93">
    <property type="entry name" value="N6-ADENOSINE-METHYLTRANSFERASE TMT1A"/>
    <property type="match status" value="1"/>
</dbReference>
<evidence type="ECO:0000313" key="2">
    <source>
        <dbReference type="EMBL" id="RLL38311.1"/>
    </source>
</evidence>
<dbReference type="GO" id="GO:0032259">
    <property type="term" value="P:methylation"/>
    <property type="evidence" value="ECO:0007669"/>
    <property type="project" value="UniProtKB-KW"/>
</dbReference>
<dbReference type="AlphaFoldDB" id="A0A498D1U2"/>
<protein>
    <submittedName>
        <fullName evidence="2">Class I SAM-dependent methyltransferase</fullName>
    </submittedName>
</protein>
<dbReference type="EMBL" id="RCHD01000003">
    <property type="protein sequence ID" value="RLL38311.1"/>
    <property type="molecule type" value="Genomic_DNA"/>
</dbReference>
<dbReference type="Gene3D" id="3.40.50.150">
    <property type="entry name" value="Vaccinia Virus protein VP39"/>
    <property type="match status" value="1"/>
</dbReference>
<feature type="domain" description="Methyltransferase type 11" evidence="1">
    <location>
        <begin position="37"/>
        <end position="128"/>
    </location>
</feature>
<evidence type="ECO:0000313" key="3">
    <source>
        <dbReference type="Proteomes" id="UP000267166"/>
    </source>
</evidence>
<accession>A0A498D1U2</accession>
<name>A0A498D1U2_9GAMM</name>
<comment type="caution">
    <text evidence="2">The sequence shown here is derived from an EMBL/GenBank/DDBJ whole genome shotgun (WGS) entry which is preliminary data.</text>
</comment>
<dbReference type="InterPro" id="IPR013216">
    <property type="entry name" value="Methyltransf_11"/>
</dbReference>
<proteinExistence type="predicted"/>
<dbReference type="Proteomes" id="UP000267166">
    <property type="component" value="Unassembled WGS sequence"/>
</dbReference>
<reference evidence="2 3" key="1">
    <citation type="submission" date="2018-09" db="EMBL/GenBank/DDBJ databases">
        <title>The draft genome of Acinetobacter sp. strains.</title>
        <authorList>
            <person name="Qin J."/>
            <person name="Feng Y."/>
            <person name="Zong Z."/>
        </authorList>
    </citation>
    <scope>NUCLEOTIDE SEQUENCE [LARGE SCALE GENOMIC DNA]</scope>
    <source>
        <strain evidence="2 3">WCHAc060003</strain>
    </source>
</reference>
<dbReference type="GO" id="GO:0008757">
    <property type="term" value="F:S-adenosylmethionine-dependent methyltransferase activity"/>
    <property type="evidence" value="ECO:0007669"/>
    <property type="project" value="InterPro"/>
</dbReference>
<sequence>MERKAHASLNTASRIVKAQKIEILLGLKHSQKTLNILEVGCGSGGISYYFATHESLKCQVSAVDVYDSRVVLDDYEFKMVEGVALPFNDNSFDIIITNHVIEHVGNTHEQLIHIKEIKRVLVPNGQCYLAVPNRWMLTEPHYGLKFLSWIPKKYRNFYFKLWGKGNYYDCNPLSLPELENMLIQANVYFENISVEAAKVTLGLEKPNSLLNTIIQKIPNKILAIFKPVIPTLIYKITKLKK</sequence>